<reference evidence="5 6" key="1">
    <citation type="submission" date="2016-10" db="EMBL/GenBank/DDBJ databases">
        <authorList>
            <person name="de Groot N.N."/>
        </authorList>
    </citation>
    <scope>NUCLEOTIDE SEQUENCE [LARGE SCALE GENOMIC DNA]</scope>
    <source>
        <strain evidence="5 6">DSM 19073</strain>
    </source>
</reference>
<comment type="similarity">
    <text evidence="2">Belongs to the virb1 family.</text>
</comment>
<dbReference type="STRING" id="390807.SAMN04488095_3707"/>
<dbReference type="CDD" id="cd00254">
    <property type="entry name" value="LT-like"/>
    <property type="match status" value="1"/>
</dbReference>
<evidence type="ECO:0000256" key="2">
    <source>
        <dbReference type="ARBA" id="ARBA00009387"/>
    </source>
</evidence>
<dbReference type="Pfam" id="PF01464">
    <property type="entry name" value="SLT"/>
    <property type="match status" value="1"/>
</dbReference>
<feature type="chain" id="PRO_5011624336" evidence="3">
    <location>
        <begin position="20"/>
        <end position="298"/>
    </location>
</feature>
<dbReference type="OrthoDB" id="9815002at2"/>
<evidence type="ECO:0000256" key="3">
    <source>
        <dbReference type="SAM" id="SignalP"/>
    </source>
</evidence>
<dbReference type="InterPro" id="IPR023346">
    <property type="entry name" value="Lysozyme-like_dom_sf"/>
</dbReference>
<dbReference type="Proteomes" id="UP000199110">
    <property type="component" value="Unassembled WGS sequence"/>
</dbReference>
<keyword evidence="3" id="KW-0732">Signal</keyword>
<accession>A0A1I3UBX5</accession>
<evidence type="ECO:0000259" key="4">
    <source>
        <dbReference type="Pfam" id="PF01464"/>
    </source>
</evidence>
<dbReference type="PANTHER" id="PTHR37423:SF2">
    <property type="entry name" value="MEMBRANE-BOUND LYTIC MUREIN TRANSGLYCOSYLASE C"/>
    <property type="match status" value="1"/>
</dbReference>
<comment type="similarity">
    <text evidence="1">Belongs to the transglycosylase Slt family.</text>
</comment>
<evidence type="ECO:0000313" key="6">
    <source>
        <dbReference type="Proteomes" id="UP000199110"/>
    </source>
</evidence>
<keyword evidence="6" id="KW-1185">Reference proteome</keyword>
<dbReference type="SUPFAM" id="SSF53955">
    <property type="entry name" value="Lysozyme-like"/>
    <property type="match status" value="1"/>
</dbReference>
<dbReference type="Gene3D" id="1.10.530.10">
    <property type="match status" value="1"/>
</dbReference>
<dbReference type="RefSeq" id="WP_092784683.1">
    <property type="nucleotide sequence ID" value="NZ_FORA01000007.1"/>
</dbReference>
<proteinExistence type="inferred from homology"/>
<sequence>MIRMLLVLVLLLLTLPVRAEPEVAAEAPKCSEGRFGPRHCIAPDSFVRDTCVQIEAEARLHGLPPGFLARLLWQESRFDPNAVSPMRAMGIAQFIASTARLRGLEDPFNPAEAIEKSAEYLGEMTRRYGNVGLAAIGYNGGERRVEGFVAGTGGLARETIDYVRIITGEHAETWRDTPPKGKTFSLDDDRPFLAACETMAANRRLSPLAAPEPRFAPWGVQVGYGTTRSAARASYDRLTGSCRSAAPVARLEFVPLDRRGPGRKTIIAARIGAQSRDEALRLCRAISRAGCICRAYRN</sequence>
<gene>
    <name evidence="5" type="ORF">SAMN04488095_3707</name>
</gene>
<dbReference type="PANTHER" id="PTHR37423">
    <property type="entry name" value="SOLUBLE LYTIC MUREIN TRANSGLYCOSYLASE-RELATED"/>
    <property type="match status" value="1"/>
</dbReference>
<dbReference type="InterPro" id="IPR008258">
    <property type="entry name" value="Transglycosylase_SLT_dom_1"/>
</dbReference>
<feature type="signal peptide" evidence="3">
    <location>
        <begin position="1"/>
        <end position="19"/>
    </location>
</feature>
<dbReference type="AlphaFoldDB" id="A0A1I3UBX5"/>
<protein>
    <submittedName>
        <fullName evidence="5">Sporulation related domain-containing protein</fullName>
    </submittedName>
</protein>
<dbReference type="EMBL" id="FORA01000007">
    <property type="protein sequence ID" value="SFJ80405.1"/>
    <property type="molecule type" value="Genomic_DNA"/>
</dbReference>
<organism evidence="5 6">
    <name type="scientific">Jannaschia pohangensis</name>
    <dbReference type="NCBI Taxonomy" id="390807"/>
    <lineage>
        <taxon>Bacteria</taxon>
        <taxon>Pseudomonadati</taxon>
        <taxon>Pseudomonadota</taxon>
        <taxon>Alphaproteobacteria</taxon>
        <taxon>Rhodobacterales</taxon>
        <taxon>Roseobacteraceae</taxon>
        <taxon>Jannaschia</taxon>
    </lineage>
</organism>
<evidence type="ECO:0000313" key="5">
    <source>
        <dbReference type="EMBL" id="SFJ80405.1"/>
    </source>
</evidence>
<feature type="domain" description="Transglycosylase SLT" evidence="4">
    <location>
        <begin position="56"/>
        <end position="147"/>
    </location>
</feature>
<evidence type="ECO:0000256" key="1">
    <source>
        <dbReference type="ARBA" id="ARBA00007734"/>
    </source>
</evidence>
<name>A0A1I3UBX5_9RHOB</name>